<evidence type="ECO:0000256" key="8">
    <source>
        <dbReference type="SAM" id="Phobius"/>
    </source>
</evidence>
<sequence>MRRQRSGLQPMAMINMTNLIDVCMVLLITFMITAPMMRSGMDVALPKSSSTKPQVEEGLTITLTSGGKIIVSNQTVSQSAFPKVIKGILATNPSQPVYLKADKTVPYGLVVEVIGQLKELKVTNLGLVTEPKMSK</sequence>
<organism evidence="9 10">
    <name type="scientific">candidate division TA06 bacterium</name>
    <dbReference type="NCBI Taxonomy" id="2250710"/>
    <lineage>
        <taxon>Bacteria</taxon>
        <taxon>Bacteria division TA06</taxon>
    </lineage>
</organism>
<gene>
    <name evidence="9" type="ORF">HY768_08880</name>
</gene>
<dbReference type="EMBL" id="JACQXR010000116">
    <property type="protein sequence ID" value="MBI4727316.1"/>
    <property type="molecule type" value="Genomic_DNA"/>
</dbReference>
<evidence type="ECO:0000256" key="6">
    <source>
        <dbReference type="ARBA" id="ARBA00023136"/>
    </source>
</evidence>
<dbReference type="Proteomes" id="UP000736328">
    <property type="component" value="Unassembled WGS sequence"/>
</dbReference>
<keyword evidence="4 7" id="KW-0812">Transmembrane</keyword>
<comment type="caution">
    <text evidence="9">The sequence shown here is derived from an EMBL/GenBank/DDBJ whole genome shotgun (WGS) entry which is preliminary data.</text>
</comment>
<dbReference type="PANTHER" id="PTHR30558">
    <property type="entry name" value="EXBD MEMBRANE COMPONENT OF PMF-DRIVEN MACROMOLECULE IMPORT SYSTEM"/>
    <property type="match status" value="1"/>
</dbReference>
<name>A0A933IA59_UNCT6</name>
<dbReference type="AlphaFoldDB" id="A0A933IA59"/>
<evidence type="ECO:0000256" key="7">
    <source>
        <dbReference type="RuleBase" id="RU003879"/>
    </source>
</evidence>
<evidence type="ECO:0000256" key="3">
    <source>
        <dbReference type="ARBA" id="ARBA00022475"/>
    </source>
</evidence>
<dbReference type="Pfam" id="PF02472">
    <property type="entry name" value="ExbD"/>
    <property type="match status" value="1"/>
</dbReference>
<dbReference type="GO" id="GO:0022857">
    <property type="term" value="F:transmembrane transporter activity"/>
    <property type="evidence" value="ECO:0007669"/>
    <property type="project" value="InterPro"/>
</dbReference>
<reference evidence="9" key="1">
    <citation type="submission" date="2020-07" db="EMBL/GenBank/DDBJ databases">
        <title>Huge and variable diversity of episymbiotic CPR bacteria and DPANN archaea in groundwater ecosystems.</title>
        <authorList>
            <person name="He C.Y."/>
            <person name="Keren R."/>
            <person name="Whittaker M."/>
            <person name="Farag I.F."/>
            <person name="Doudna J."/>
            <person name="Cate J.H.D."/>
            <person name="Banfield J.F."/>
        </authorList>
    </citation>
    <scope>NUCLEOTIDE SEQUENCE</scope>
    <source>
        <strain evidence="9">NC_groundwater_1520_Pr4_B-0.1um_53_5</strain>
    </source>
</reference>
<keyword evidence="6 8" id="KW-0472">Membrane</keyword>
<evidence type="ECO:0000256" key="5">
    <source>
        <dbReference type="ARBA" id="ARBA00022989"/>
    </source>
</evidence>
<dbReference type="PANTHER" id="PTHR30558:SF7">
    <property type="entry name" value="TOL-PAL SYSTEM PROTEIN TOLR"/>
    <property type="match status" value="1"/>
</dbReference>
<accession>A0A933IA59</accession>
<dbReference type="GO" id="GO:0005886">
    <property type="term" value="C:plasma membrane"/>
    <property type="evidence" value="ECO:0007669"/>
    <property type="project" value="UniProtKB-SubCell"/>
</dbReference>
<feature type="transmembrane region" description="Helical" evidence="8">
    <location>
        <begin position="12"/>
        <end position="32"/>
    </location>
</feature>
<evidence type="ECO:0000313" key="10">
    <source>
        <dbReference type="Proteomes" id="UP000736328"/>
    </source>
</evidence>
<evidence type="ECO:0000256" key="4">
    <source>
        <dbReference type="ARBA" id="ARBA00022692"/>
    </source>
</evidence>
<keyword evidence="3" id="KW-1003">Cell membrane</keyword>
<comment type="subcellular location">
    <subcellularLocation>
        <location evidence="1">Cell membrane</location>
        <topology evidence="1">Single-pass membrane protein</topology>
    </subcellularLocation>
    <subcellularLocation>
        <location evidence="7">Cell membrane</location>
        <topology evidence="7">Single-pass type II membrane protein</topology>
    </subcellularLocation>
</comment>
<protein>
    <submittedName>
        <fullName evidence="9">Biopolymer transporter ExbD</fullName>
    </submittedName>
</protein>
<keyword evidence="7" id="KW-0653">Protein transport</keyword>
<keyword evidence="7" id="KW-0813">Transport</keyword>
<evidence type="ECO:0000256" key="2">
    <source>
        <dbReference type="ARBA" id="ARBA00005811"/>
    </source>
</evidence>
<dbReference type="GO" id="GO:0015031">
    <property type="term" value="P:protein transport"/>
    <property type="evidence" value="ECO:0007669"/>
    <property type="project" value="UniProtKB-KW"/>
</dbReference>
<keyword evidence="5 8" id="KW-1133">Transmembrane helix</keyword>
<evidence type="ECO:0000313" key="9">
    <source>
        <dbReference type="EMBL" id="MBI4727316.1"/>
    </source>
</evidence>
<evidence type="ECO:0000256" key="1">
    <source>
        <dbReference type="ARBA" id="ARBA00004162"/>
    </source>
</evidence>
<proteinExistence type="inferred from homology"/>
<dbReference type="Gene3D" id="3.30.420.270">
    <property type="match status" value="1"/>
</dbReference>
<comment type="similarity">
    <text evidence="2 7">Belongs to the ExbD/TolR family.</text>
</comment>
<dbReference type="InterPro" id="IPR003400">
    <property type="entry name" value="ExbD"/>
</dbReference>